<accession>A0A9W6J6I7</accession>
<evidence type="ECO:0000313" key="3">
    <source>
        <dbReference type="EMBL" id="GLK70223.1"/>
    </source>
</evidence>
<sequence length="388" mass="42629">MPAFTIETTYHLPVFRHQTYEAETLAQACRLAIEDDDWSREQRDYESAGETYVSGIWPGVDAAYYGVALPVPSHFGEGVTRKADHFEILLGLLKLLAQDRDLDGQERSYWIPRAHAAIAKGEAILAGARDPDIGDIPPTGFVVARVINSFGEQDYLCGWDPEWGTRASLSIARAFRFLERKDAAAACERARLSRKPGRSCCRCGPPSRNSPTTSSARPMADGRTATAPMAISHSTSNSGRSASTTTSATAPPKTTSTSSEEATMAHPYHHALSSVKKWGGTVEDYLAIHSWFDASKQITADFRHRALRHHAEGIFMAETIFGTTITLSTGRVIPTRWVGEQHVQEDLGFIPSFADWVRTIRPEPWMGRAQRLELQVDPALAAASTEAA</sequence>
<name>A0A9W6J6I7_9HYPH</name>
<evidence type="ECO:0000259" key="2">
    <source>
        <dbReference type="Pfam" id="PF21866"/>
    </source>
</evidence>
<keyword evidence="4" id="KW-1185">Reference proteome</keyword>
<organism evidence="3 4">
    <name type="scientific">Ancylobacter dichloromethanicus</name>
    <dbReference type="NCBI Taxonomy" id="518825"/>
    <lineage>
        <taxon>Bacteria</taxon>
        <taxon>Pseudomonadati</taxon>
        <taxon>Pseudomonadota</taxon>
        <taxon>Alphaproteobacteria</taxon>
        <taxon>Hyphomicrobiales</taxon>
        <taxon>Xanthobacteraceae</taxon>
        <taxon>Ancylobacter</taxon>
    </lineage>
</organism>
<protein>
    <recommendedName>
        <fullName evidence="2">DUF6915 domain-containing protein</fullName>
    </recommendedName>
</protein>
<evidence type="ECO:0000313" key="4">
    <source>
        <dbReference type="Proteomes" id="UP001143370"/>
    </source>
</evidence>
<gene>
    <name evidence="3" type="ORF">GCM10017643_03380</name>
</gene>
<dbReference type="EMBL" id="BSFJ01000002">
    <property type="protein sequence ID" value="GLK70223.1"/>
    <property type="molecule type" value="Genomic_DNA"/>
</dbReference>
<proteinExistence type="predicted"/>
<feature type="compositionally biased region" description="Low complexity" evidence="1">
    <location>
        <begin position="234"/>
        <end position="262"/>
    </location>
</feature>
<dbReference type="InterPro" id="IPR054061">
    <property type="entry name" value="DUF6915"/>
</dbReference>
<dbReference type="Pfam" id="PF21866">
    <property type="entry name" value="DUF6915"/>
    <property type="match status" value="1"/>
</dbReference>
<evidence type="ECO:0000256" key="1">
    <source>
        <dbReference type="SAM" id="MobiDB-lite"/>
    </source>
</evidence>
<comment type="caution">
    <text evidence="3">The sequence shown here is derived from an EMBL/GenBank/DDBJ whole genome shotgun (WGS) entry which is preliminary data.</text>
</comment>
<dbReference type="AlphaFoldDB" id="A0A9W6J6I7"/>
<dbReference type="Proteomes" id="UP001143370">
    <property type="component" value="Unassembled WGS sequence"/>
</dbReference>
<feature type="region of interest" description="Disordered" evidence="1">
    <location>
        <begin position="195"/>
        <end position="263"/>
    </location>
</feature>
<feature type="domain" description="DUF6915" evidence="2">
    <location>
        <begin position="265"/>
        <end position="366"/>
    </location>
</feature>
<reference evidence="3" key="1">
    <citation type="journal article" date="2014" name="Int. J. Syst. Evol. Microbiol.">
        <title>Complete genome sequence of Corynebacterium casei LMG S-19264T (=DSM 44701T), isolated from a smear-ripened cheese.</title>
        <authorList>
            <consortium name="US DOE Joint Genome Institute (JGI-PGF)"/>
            <person name="Walter F."/>
            <person name="Albersmeier A."/>
            <person name="Kalinowski J."/>
            <person name="Ruckert C."/>
        </authorList>
    </citation>
    <scope>NUCLEOTIDE SEQUENCE</scope>
    <source>
        <strain evidence="3">VKM B-2484</strain>
    </source>
</reference>
<reference evidence="3" key="2">
    <citation type="submission" date="2023-01" db="EMBL/GenBank/DDBJ databases">
        <authorList>
            <person name="Sun Q."/>
            <person name="Evtushenko L."/>
        </authorList>
    </citation>
    <scope>NUCLEOTIDE SEQUENCE</scope>
    <source>
        <strain evidence="3">VKM B-2484</strain>
    </source>
</reference>
<feature type="compositionally biased region" description="Polar residues" evidence="1">
    <location>
        <begin position="207"/>
        <end position="216"/>
    </location>
</feature>